<keyword evidence="2" id="KW-1185">Reference proteome</keyword>
<dbReference type="Proteomes" id="UP000095280">
    <property type="component" value="Unplaced"/>
</dbReference>
<feature type="region of interest" description="Disordered" evidence="1">
    <location>
        <begin position="180"/>
        <end position="201"/>
    </location>
</feature>
<feature type="compositionally biased region" description="Basic and acidic residues" evidence="1">
    <location>
        <begin position="180"/>
        <end position="190"/>
    </location>
</feature>
<feature type="compositionally biased region" description="Basic residues" evidence="1">
    <location>
        <begin position="29"/>
        <end position="39"/>
    </location>
</feature>
<feature type="region of interest" description="Disordered" evidence="1">
    <location>
        <begin position="16"/>
        <end position="105"/>
    </location>
</feature>
<feature type="compositionally biased region" description="Low complexity" evidence="1">
    <location>
        <begin position="46"/>
        <end position="62"/>
    </location>
</feature>
<protein>
    <submittedName>
        <fullName evidence="3">Os05g0551100 protein</fullName>
    </submittedName>
</protein>
<evidence type="ECO:0000313" key="2">
    <source>
        <dbReference type="Proteomes" id="UP000095280"/>
    </source>
</evidence>
<proteinExistence type="predicted"/>
<sequence>AKSSVRRADLRARLLTSWRDFSGSSSGGRKQRRPARPRRPPPLPPSEDAASPSALVAGAAGVHLRGDARAVRPRLRLQHRRGGSDAPGAGGGPPRTHGSASPAWCPAEPPKAAWLLATRCFGRQPASTSPVSPTQRLLEALKLAGSAPAPPGAAGTRANPAAAGRWRRPVGAAGLGDLRRASAGDSRAAEQDGQGPRLQHCRRNAQRAPARRQRHLHHEGLIEGGAAQLDGRIAVGDRLVSPPEQLAVLIGMEEEAEEAAAARLLRSPQSAIQQQQEQQQQQLLPTDHYALEFATCLKAKYFAVLSAVARSTPIETGCPGPMQTRDSTNFGIRDCLVRVETRGTVEHADPVPNRLLGVVGGGASRGPRSQRQSWCHFDSPKILVTECKRSPVDQVKSLPPSRQRQSGLRSSHSGVSAAFSTCLSEPCLNLEAMESLKVR</sequence>
<feature type="compositionally biased region" description="Basic residues" evidence="1">
    <location>
        <begin position="71"/>
        <end position="81"/>
    </location>
</feature>
<reference evidence="3" key="1">
    <citation type="submission" date="2016-11" db="UniProtKB">
        <authorList>
            <consortium name="WormBaseParasite"/>
        </authorList>
    </citation>
    <scope>IDENTIFICATION</scope>
</reference>
<dbReference type="AlphaFoldDB" id="A0A1I8JQ89"/>
<accession>A0A1I8JQ89</accession>
<name>A0A1I8JQ89_9PLAT</name>
<evidence type="ECO:0000313" key="3">
    <source>
        <dbReference type="WBParaSite" id="snap_masked-unitig_34853-processed-gene-0.0-mRNA-1"/>
    </source>
</evidence>
<feature type="compositionally biased region" description="Polar residues" evidence="1">
    <location>
        <begin position="400"/>
        <end position="412"/>
    </location>
</feature>
<feature type="compositionally biased region" description="Low complexity" evidence="1">
    <location>
        <begin position="146"/>
        <end position="164"/>
    </location>
</feature>
<dbReference type="WBParaSite" id="snap_masked-unitig_34853-processed-gene-0.0-mRNA-1">
    <property type="protein sequence ID" value="snap_masked-unitig_34853-processed-gene-0.0-mRNA-1"/>
    <property type="gene ID" value="snap_masked-unitig_34853-processed-gene-0.0"/>
</dbReference>
<organism evidence="2 3">
    <name type="scientific">Macrostomum lignano</name>
    <dbReference type="NCBI Taxonomy" id="282301"/>
    <lineage>
        <taxon>Eukaryota</taxon>
        <taxon>Metazoa</taxon>
        <taxon>Spiralia</taxon>
        <taxon>Lophotrochozoa</taxon>
        <taxon>Platyhelminthes</taxon>
        <taxon>Rhabditophora</taxon>
        <taxon>Macrostomorpha</taxon>
        <taxon>Macrostomida</taxon>
        <taxon>Macrostomidae</taxon>
        <taxon>Macrostomum</taxon>
    </lineage>
</organism>
<evidence type="ECO:0000256" key="1">
    <source>
        <dbReference type="SAM" id="MobiDB-lite"/>
    </source>
</evidence>
<feature type="region of interest" description="Disordered" evidence="1">
    <location>
        <begin position="146"/>
        <end position="168"/>
    </location>
</feature>
<feature type="region of interest" description="Disordered" evidence="1">
    <location>
        <begin position="393"/>
        <end position="412"/>
    </location>
</feature>